<feature type="transmembrane region" description="Helical" evidence="1">
    <location>
        <begin position="22"/>
        <end position="41"/>
    </location>
</feature>
<keyword evidence="1" id="KW-0812">Transmembrane</keyword>
<keyword evidence="1" id="KW-1133">Transmembrane helix</keyword>
<sequence>MTIFNDNLHTLWELVSRLYDPLMIGAFSFFSGFIVLAHFLSHLKEEGQARKQLVGFLFGMLLMLTLNGSVWFFWRLDRFAISSNIATSCLLVLFSLIGLTTFWVEFQGGTEGD</sequence>
<dbReference type="Proteomes" id="UP000182764">
    <property type="component" value="Unassembled WGS sequence"/>
</dbReference>
<evidence type="ECO:0000256" key="1">
    <source>
        <dbReference type="SAM" id="Phobius"/>
    </source>
</evidence>
<organism evidence="2 5">
    <name type="scientific">Streptococcus gallolyticus</name>
    <dbReference type="NCBI Taxonomy" id="315405"/>
    <lineage>
        <taxon>Bacteria</taxon>
        <taxon>Bacillati</taxon>
        <taxon>Bacillota</taxon>
        <taxon>Bacilli</taxon>
        <taxon>Lactobacillales</taxon>
        <taxon>Streptococcaceae</taxon>
        <taxon>Streptococcus</taxon>
    </lineage>
</organism>
<protein>
    <submittedName>
        <fullName evidence="2">Uncharacterized protein</fullName>
    </submittedName>
</protein>
<reference evidence="4 5" key="1">
    <citation type="submission" date="2016-10" db="EMBL/GenBank/DDBJ databases">
        <authorList>
            <person name="de Groot N.N."/>
        </authorList>
    </citation>
    <scope>NUCLEOTIDE SEQUENCE [LARGE SCALE GENOMIC DNA]</scope>
    <source>
        <strain evidence="2 5">VTM1R29</strain>
        <strain evidence="3 4">VTM2R47</strain>
    </source>
</reference>
<evidence type="ECO:0000313" key="4">
    <source>
        <dbReference type="Proteomes" id="UP000182712"/>
    </source>
</evidence>
<evidence type="ECO:0000313" key="5">
    <source>
        <dbReference type="Proteomes" id="UP000182764"/>
    </source>
</evidence>
<dbReference type="EMBL" id="FOGM01000001">
    <property type="protein sequence ID" value="SER09927.1"/>
    <property type="molecule type" value="Genomic_DNA"/>
</dbReference>
<feature type="transmembrane region" description="Helical" evidence="1">
    <location>
        <begin position="80"/>
        <end position="104"/>
    </location>
</feature>
<proteinExistence type="predicted"/>
<accession>A0A1H7XZQ1</accession>
<dbReference type="Proteomes" id="UP000182712">
    <property type="component" value="Unassembled WGS sequence"/>
</dbReference>
<dbReference type="AlphaFoldDB" id="A0A1H7XZQ1"/>
<name>A0A1H7XZQ1_9STRE</name>
<gene>
    <name evidence="2" type="ORF">SAMN04487839_12115</name>
    <name evidence="3" type="ORF">SAMN04487840_10172</name>
</gene>
<dbReference type="RefSeq" id="WP_074596928.1">
    <property type="nucleotide sequence ID" value="NZ_FNUH01000014.1"/>
</dbReference>
<evidence type="ECO:0000313" key="2">
    <source>
        <dbReference type="EMBL" id="SEM38588.1"/>
    </source>
</evidence>
<dbReference type="EMBL" id="FOBM01000021">
    <property type="protein sequence ID" value="SEM38588.1"/>
    <property type="molecule type" value="Genomic_DNA"/>
</dbReference>
<keyword evidence="1" id="KW-0472">Membrane</keyword>
<feature type="transmembrane region" description="Helical" evidence="1">
    <location>
        <begin position="53"/>
        <end position="74"/>
    </location>
</feature>
<evidence type="ECO:0000313" key="3">
    <source>
        <dbReference type="EMBL" id="SER09927.1"/>
    </source>
</evidence>